<dbReference type="Pfam" id="PF00467">
    <property type="entry name" value="KOW"/>
    <property type="match status" value="1"/>
</dbReference>
<accession>A0A061AD73</accession>
<dbReference type="CDD" id="cd06091">
    <property type="entry name" value="KOW_NusG"/>
    <property type="match status" value="1"/>
</dbReference>
<dbReference type="PRINTS" id="PR00338">
    <property type="entry name" value="NUSGTNSCPFCT"/>
</dbReference>
<keyword evidence="1 5" id="KW-0806">Transcription termination</keyword>
<evidence type="ECO:0000259" key="8">
    <source>
        <dbReference type="SMART" id="SM00738"/>
    </source>
</evidence>
<evidence type="ECO:0000259" key="9">
    <source>
        <dbReference type="SMART" id="SM00739"/>
    </source>
</evidence>
<dbReference type="AlphaFoldDB" id="A0A061AD73"/>
<reference evidence="11" key="1">
    <citation type="submission" date="2014-05" db="EMBL/GenBank/DDBJ databases">
        <authorList>
            <person name="Kube M."/>
        </authorList>
    </citation>
    <scope>NUCLEOTIDE SEQUENCE [LARGE SCALE GENOMIC DNA]</scope>
</reference>
<dbReference type="InterPro" id="IPR005824">
    <property type="entry name" value="KOW"/>
</dbReference>
<dbReference type="EMBL" id="LK028559">
    <property type="protein sequence ID" value="CDR31379.1"/>
    <property type="molecule type" value="Genomic_DNA"/>
</dbReference>
<dbReference type="InterPro" id="IPR036735">
    <property type="entry name" value="NGN_dom_sf"/>
</dbReference>
<dbReference type="InterPro" id="IPR006645">
    <property type="entry name" value="NGN-like_dom"/>
</dbReference>
<keyword evidence="2 5" id="KW-0889">Transcription antitermination</keyword>
<keyword evidence="3 5" id="KW-0805">Transcription regulation</keyword>
<dbReference type="InterPro" id="IPR014722">
    <property type="entry name" value="Rib_uL2_dom2"/>
</dbReference>
<dbReference type="PANTHER" id="PTHR30265">
    <property type="entry name" value="RHO-INTERACTING TRANSCRIPTION TERMINATION FACTOR NUSG"/>
    <property type="match status" value="1"/>
</dbReference>
<dbReference type="Pfam" id="PF02357">
    <property type="entry name" value="NusG"/>
    <property type="match status" value="1"/>
</dbReference>
<feature type="domain" description="NusG-like N-terminal" evidence="8">
    <location>
        <begin position="7"/>
        <end position="119"/>
    </location>
</feature>
<evidence type="ECO:0000256" key="3">
    <source>
        <dbReference type="ARBA" id="ARBA00023015"/>
    </source>
</evidence>
<dbReference type="Gene3D" id="3.30.70.940">
    <property type="entry name" value="NusG, N-terminal domain"/>
    <property type="match status" value="1"/>
</dbReference>
<dbReference type="FunCoup" id="A0A061AD73">
    <property type="interactions" value="322"/>
</dbReference>
<protein>
    <recommendedName>
        <fullName evidence="5 6">Transcription termination/antitermination protein NusG</fullName>
    </recommendedName>
</protein>
<sequence length="182" mass="20878">MAEKLPKKRWYVIQTYSGYEKAVRDDLERRVDSMGMQDFIYQIIVPEEKYIEKTKDGKDKEKIRQIYPGYVFVEMIVTDESWFVVRNTPRVTGFLGSSGGGTKPVPLLEEEIRPILLKANIISKPNYNYLLGKQVQIIGGAFEGQVGKVSAIDHDQETMMVDIDVFGRATPTEIDFTQFKEV</sequence>
<dbReference type="GO" id="GO:0006354">
    <property type="term" value="P:DNA-templated transcription elongation"/>
    <property type="evidence" value="ECO:0007669"/>
    <property type="project" value="UniProtKB-UniRule"/>
</dbReference>
<dbReference type="SUPFAM" id="SSF82679">
    <property type="entry name" value="N-utilization substance G protein NusG, N-terminal domain"/>
    <property type="match status" value="1"/>
</dbReference>
<dbReference type="OrthoDB" id="9809075at2"/>
<evidence type="ECO:0000256" key="7">
    <source>
        <dbReference type="RuleBase" id="RU000538"/>
    </source>
</evidence>
<dbReference type="NCBIfam" id="TIGR01956">
    <property type="entry name" value="NusG_myco"/>
    <property type="match status" value="1"/>
</dbReference>
<dbReference type="KEGG" id="aoc:Aocu_13060"/>
<dbReference type="GO" id="GO:0031564">
    <property type="term" value="P:transcription antitermination"/>
    <property type="evidence" value="ECO:0007669"/>
    <property type="project" value="UniProtKB-UniRule"/>
</dbReference>
<dbReference type="InterPro" id="IPR001062">
    <property type="entry name" value="Transcrpt_antiterm_NusG"/>
</dbReference>
<dbReference type="NCBIfam" id="TIGR00922">
    <property type="entry name" value="nusG"/>
    <property type="match status" value="1"/>
</dbReference>
<organism evidence="10 11">
    <name type="scientific">Acholeplasma oculi</name>
    <dbReference type="NCBI Taxonomy" id="35623"/>
    <lineage>
        <taxon>Bacteria</taxon>
        <taxon>Bacillati</taxon>
        <taxon>Mycoplasmatota</taxon>
        <taxon>Mollicutes</taxon>
        <taxon>Acholeplasmatales</taxon>
        <taxon>Acholeplasmataceae</taxon>
        <taxon>Acholeplasma</taxon>
    </lineage>
</organism>
<dbReference type="SMART" id="SM00739">
    <property type="entry name" value="KOW"/>
    <property type="match status" value="1"/>
</dbReference>
<evidence type="ECO:0000256" key="5">
    <source>
        <dbReference type="HAMAP-Rule" id="MF_00948"/>
    </source>
</evidence>
<dbReference type="InParanoid" id="A0A061AD73"/>
<comment type="similarity">
    <text evidence="5 7">Belongs to the NusG family.</text>
</comment>
<dbReference type="GO" id="GO:0006353">
    <property type="term" value="P:DNA-templated transcription termination"/>
    <property type="evidence" value="ECO:0007669"/>
    <property type="project" value="UniProtKB-UniRule"/>
</dbReference>
<dbReference type="Proteomes" id="UP000032434">
    <property type="component" value="Chromosome 1"/>
</dbReference>
<dbReference type="GO" id="GO:0032784">
    <property type="term" value="P:regulation of DNA-templated transcription elongation"/>
    <property type="evidence" value="ECO:0007669"/>
    <property type="project" value="InterPro"/>
</dbReference>
<dbReference type="HOGENOM" id="CLU_067287_1_1_14"/>
<dbReference type="HAMAP" id="MF_00948">
    <property type="entry name" value="NusG"/>
    <property type="match status" value="1"/>
</dbReference>
<dbReference type="SMART" id="SM00738">
    <property type="entry name" value="NGN"/>
    <property type="match status" value="1"/>
</dbReference>
<dbReference type="CDD" id="cd09891">
    <property type="entry name" value="NGN_Bact_1"/>
    <property type="match status" value="1"/>
</dbReference>
<dbReference type="PATRIC" id="fig|35623.3.peg.1305"/>
<dbReference type="Gene3D" id="2.30.30.30">
    <property type="match status" value="1"/>
</dbReference>
<evidence type="ECO:0000313" key="10">
    <source>
        <dbReference type="EMBL" id="CDR31379.1"/>
    </source>
</evidence>
<dbReference type="STRING" id="35623.Aocu_13060"/>
<evidence type="ECO:0000256" key="2">
    <source>
        <dbReference type="ARBA" id="ARBA00022814"/>
    </source>
</evidence>
<name>A0A061AD73_9MOLU</name>
<evidence type="ECO:0000256" key="1">
    <source>
        <dbReference type="ARBA" id="ARBA00022472"/>
    </source>
</evidence>
<keyword evidence="4 5" id="KW-0804">Transcription</keyword>
<dbReference type="RefSeq" id="WP_052670130.1">
    <property type="nucleotide sequence ID" value="NZ_FUZK01000001.1"/>
</dbReference>
<dbReference type="InterPro" id="IPR043425">
    <property type="entry name" value="NusG-like"/>
</dbReference>
<dbReference type="InterPro" id="IPR047050">
    <property type="entry name" value="NGN"/>
</dbReference>
<proteinExistence type="inferred from homology"/>
<feature type="domain" description="KOW" evidence="9">
    <location>
        <begin position="128"/>
        <end position="155"/>
    </location>
</feature>
<dbReference type="InterPro" id="IPR008991">
    <property type="entry name" value="Translation_prot_SH3-like_sf"/>
</dbReference>
<dbReference type="SUPFAM" id="SSF50104">
    <property type="entry name" value="Translation proteins SH3-like domain"/>
    <property type="match status" value="1"/>
</dbReference>
<dbReference type="PANTHER" id="PTHR30265:SF2">
    <property type="entry name" value="TRANSCRIPTION TERMINATION_ANTITERMINATION PROTEIN NUSG"/>
    <property type="match status" value="1"/>
</dbReference>
<keyword evidence="11" id="KW-1185">Reference proteome</keyword>
<dbReference type="GO" id="GO:0005829">
    <property type="term" value="C:cytosol"/>
    <property type="evidence" value="ECO:0007669"/>
    <property type="project" value="TreeGrafter"/>
</dbReference>
<evidence type="ECO:0000256" key="4">
    <source>
        <dbReference type="ARBA" id="ARBA00023163"/>
    </source>
</evidence>
<evidence type="ECO:0000313" key="11">
    <source>
        <dbReference type="Proteomes" id="UP000032434"/>
    </source>
</evidence>
<comment type="function">
    <text evidence="5 7">Participates in transcription elongation, termination and antitermination.</text>
</comment>
<dbReference type="InterPro" id="IPR010216">
    <property type="entry name" value="Transcrpt_antiterm_NusG_myco"/>
</dbReference>
<gene>
    <name evidence="5 10" type="primary">nusG</name>
    <name evidence="10" type="ORF">Aocu_13060</name>
</gene>
<evidence type="ECO:0000256" key="6">
    <source>
        <dbReference type="NCBIfam" id="TIGR01956"/>
    </source>
</evidence>